<sequence length="48" mass="4962">MADTKVRTHRLTESLLHCGVAMAAVVIVYLLGGVVGDGAVAAARYFTG</sequence>
<gene>
    <name evidence="2" type="ORF">M9980_00935</name>
</gene>
<dbReference type="EMBL" id="CP098401">
    <property type="protein sequence ID" value="URW75832.1"/>
    <property type="molecule type" value="Genomic_DNA"/>
</dbReference>
<keyword evidence="1" id="KW-0472">Membrane</keyword>
<evidence type="ECO:0000256" key="1">
    <source>
        <dbReference type="SAM" id="Phobius"/>
    </source>
</evidence>
<keyword evidence="1" id="KW-0812">Transmembrane</keyword>
<dbReference type="RefSeq" id="WP_250752419.1">
    <property type="nucleotide sequence ID" value="NZ_CP098401.1"/>
</dbReference>
<accession>A0ABY4TU77</accession>
<feature type="transmembrane region" description="Helical" evidence="1">
    <location>
        <begin position="20"/>
        <end position="46"/>
    </location>
</feature>
<reference evidence="2" key="1">
    <citation type="submission" date="2022-05" db="EMBL/GenBank/DDBJ databases">
        <title>Sphingomonas sp. strain RMG20 Genome sequencing and assembly.</title>
        <authorList>
            <person name="Kim I."/>
        </authorList>
    </citation>
    <scope>NUCLEOTIDE SEQUENCE</scope>
    <source>
        <strain evidence="2">RMG20</strain>
    </source>
</reference>
<keyword evidence="1" id="KW-1133">Transmembrane helix</keyword>
<dbReference type="Proteomes" id="UP001055580">
    <property type="component" value="Chromosome"/>
</dbReference>
<protein>
    <submittedName>
        <fullName evidence="2">Uncharacterized protein</fullName>
    </submittedName>
</protein>
<evidence type="ECO:0000313" key="3">
    <source>
        <dbReference type="Proteomes" id="UP001055580"/>
    </source>
</evidence>
<proteinExistence type="predicted"/>
<organism evidence="2 3">
    <name type="scientific">Sphingomonas donggukensis</name>
    <dbReference type="NCBI Taxonomy" id="2949093"/>
    <lineage>
        <taxon>Bacteria</taxon>
        <taxon>Pseudomonadati</taxon>
        <taxon>Pseudomonadota</taxon>
        <taxon>Alphaproteobacteria</taxon>
        <taxon>Sphingomonadales</taxon>
        <taxon>Sphingomonadaceae</taxon>
        <taxon>Sphingomonas</taxon>
    </lineage>
</organism>
<name>A0ABY4TU77_9SPHN</name>
<keyword evidence="3" id="KW-1185">Reference proteome</keyword>
<evidence type="ECO:0000313" key="2">
    <source>
        <dbReference type="EMBL" id="URW75832.1"/>
    </source>
</evidence>